<feature type="non-terminal residue" evidence="1">
    <location>
        <position position="34"/>
    </location>
</feature>
<accession>X0YUN2</accession>
<dbReference type="AlphaFoldDB" id="X0YUN2"/>
<proteinExistence type="predicted"/>
<dbReference type="EMBL" id="BARS01051976">
    <property type="protein sequence ID" value="GAG50407.1"/>
    <property type="molecule type" value="Genomic_DNA"/>
</dbReference>
<comment type="caution">
    <text evidence="1">The sequence shown here is derived from an EMBL/GenBank/DDBJ whole genome shotgun (WGS) entry which is preliminary data.</text>
</comment>
<protein>
    <submittedName>
        <fullName evidence="1">Uncharacterized protein</fullName>
    </submittedName>
</protein>
<organism evidence="1">
    <name type="scientific">marine sediment metagenome</name>
    <dbReference type="NCBI Taxonomy" id="412755"/>
    <lineage>
        <taxon>unclassified sequences</taxon>
        <taxon>metagenomes</taxon>
        <taxon>ecological metagenomes</taxon>
    </lineage>
</organism>
<gene>
    <name evidence="1" type="ORF">S01H1_77346</name>
</gene>
<name>X0YUN2_9ZZZZ</name>
<evidence type="ECO:0000313" key="1">
    <source>
        <dbReference type="EMBL" id="GAG50407.1"/>
    </source>
</evidence>
<sequence>MLQVYWKNAASKVVTEDHGISPEDLKESEPLIRA</sequence>
<reference evidence="1" key="1">
    <citation type="journal article" date="2014" name="Front. Microbiol.">
        <title>High frequency of phylogenetically diverse reductive dehalogenase-homologous genes in deep subseafloor sedimentary metagenomes.</title>
        <authorList>
            <person name="Kawai M."/>
            <person name="Futagami T."/>
            <person name="Toyoda A."/>
            <person name="Takaki Y."/>
            <person name="Nishi S."/>
            <person name="Hori S."/>
            <person name="Arai W."/>
            <person name="Tsubouchi T."/>
            <person name="Morono Y."/>
            <person name="Uchiyama I."/>
            <person name="Ito T."/>
            <person name="Fujiyama A."/>
            <person name="Inagaki F."/>
            <person name="Takami H."/>
        </authorList>
    </citation>
    <scope>NUCLEOTIDE SEQUENCE</scope>
    <source>
        <strain evidence="1">Expedition CK06-06</strain>
    </source>
</reference>